<gene>
    <name evidence="1" type="ORF">NQ317_015194</name>
</gene>
<dbReference type="Proteomes" id="UP001162164">
    <property type="component" value="Unassembled WGS sequence"/>
</dbReference>
<name>A0ABQ9JQH4_9CUCU</name>
<protein>
    <submittedName>
        <fullName evidence="1">Uncharacterized protein</fullName>
    </submittedName>
</protein>
<proteinExistence type="predicted"/>
<evidence type="ECO:0000313" key="2">
    <source>
        <dbReference type="Proteomes" id="UP001162164"/>
    </source>
</evidence>
<dbReference type="EMBL" id="JAPWTJ010000325">
    <property type="protein sequence ID" value="KAJ8979627.1"/>
    <property type="molecule type" value="Genomic_DNA"/>
</dbReference>
<organism evidence="1 2">
    <name type="scientific">Molorchus minor</name>
    <dbReference type="NCBI Taxonomy" id="1323400"/>
    <lineage>
        <taxon>Eukaryota</taxon>
        <taxon>Metazoa</taxon>
        <taxon>Ecdysozoa</taxon>
        <taxon>Arthropoda</taxon>
        <taxon>Hexapoda</taxon>
        <taxon>Insecta</taxon>
        <taxon>Pterygota</taxon>
        <taxon>Neoptera</taxon>
        <taxon>Endopterygota</taxon>
        <taxon>Coleoptera</taxon>
        <taxon>Polyphaga</taxon>
        <taxon>Cucujiformia</taxon>
        <taxon>Chrysomeloidea</taxon>
        <taxon>Cerambycidae</taxon>
        <taxon>Lamiinae</taxon>
        <taxon>Monochamini</taxon>
        <taxon>Molorchus</taxon>
    </lineage>
</organism>
<accession>A0ABQ9JQH4</accession>
<reference evidence="1" key="1">
    <citation type="journal article" date="2023" name="Insect Mol. Biol.">
        <title>Genome sequencing provides insights into the evolution of gene families encoding plant cell wall-degrading enzymes in longhorned beetles.</title>
        <authorList>
            <person name="Shin N.R."/>
            <person name="Okamura Y."/>
            <person name="Kirsch R."/>
            <person name="Pauchet Y."/>
        </authorList>
    </citation>
    <scope>NUCLEOTIDE SEQUENCE</scope>
    <source>
        <strain evidence="1">MMC_N1</strain>
    </source>
</reference>
<comment type="caution">
    <text evidence="1">The sequence shown here is derived from an EMBL/GenBank/DDBJ whole genome shotgun (WGS) entry which is preliminary data.</text>
</comment>
<keyword evidence="2" id="KW-1185">Reference proteome</keyword>
<sequence>METFNVCYRYVFHCNQHAGATGEDYLTPTQRAHRQVKNLKYFLQQAKKDLEQKDSDILKLTKEVVELRLYKAALSSPEDKSNSRLTSHVWGNLPLGSYCKF</sequence>
<evidence type="ECO:0000313" key="1">
    <source>
        <dbReference type="EMBL" id="KAJ8979627.1"/>
    </source>
</evidence>